<keyword evidence="2" id="KW-1185">Reference proteome</keyword>
<evidence type="ECO:0000313" key="2">
    <source>
        <dbReference type="Proteomes" id="UP000252189"/>
    </source>
</evidence>
<sequence>MDSRYFVLPEVGSGAEGDPFRPKYLFETVEGQLQLRPEVEKFYGGEAFEKAGSDWHIVRVFTADPANLDLLASQSDAYEVDPSVLVTALNGSGMFPVDLTPREWALLFSKILMQ</sequence>
<dbReference type="EMBL" id="QPHM01000001">
    <property type="protein sequence ID" value="RCU47917.1"/>
    <property type="molecule type" value="Genomic_DNA"/>
</dbReference>
<reference evidence="1 2" key="1">
    <citation type="submission" date="2018-07" db="EMBL/GenBank/DDBJ databases">
        <title>Genome sequences of Haloplanus salinus JCM 18368T.</title>
        <authorList>
            <person name="Kim Y.B."/>
            <person name="Roh S.W."/>
        </authorList>
    </citation>
    <scope>NUCLEOTIDE SEQUENCE [LARGE SCALE GENOMIC DNA]</scope>
    <source>
        <strain evidence="1 2">JCM 18368</strain>
    </source>
</reference>
<proteinExistence type="predicted"/>
<accession>A0A368NBG8</accession>
<gene>
    <name evidence="1" type="ORF">DU504_11805</name>
</gene>
<organism evidence="1 2">
    <name type="scientific">Haloplanus salinus</name>
    <dbReference type="NCBI Taxonomy" id="1126245"/>
    <lineage>
        <taxon>Archaea</taxon>
        <taxon>Methanobacteriati</taxon>
        <taxon>Methanobacteriota</taxon>
        <taxon>Stenosarchaea group</taxon>
        <taxon>Halobacteria</taxon>
        <taxon>Halobacteriales</taxon>
        <taxon>Haloferacaceae</taxon>
        <taxon>Haloplanus</taxon>
    </lineage>
</organism>
<dbReference type="AlphaFoldDB" id="A0A368NBG8"/>
<name>A0A368NBG8_9EURY</name>
<comment type="caution">
    <text evidence="1">The sequence shown here is derived from an EMBL/GenBank/DDBJ whole genome shotgun (WGS) entry which is preliminary data.</text>
</comment>
<dbReference type="RefSeq" id="WP_114449476.1">
    <property type="nucleotide sequence ID" value="NZ_QPHM01000001.1"/>
</dbReference>
<protein>
    <submittedName>
        <fullName evidence="1">Uncharacterized protein</fullName>
    </submittedName>
</protein>
<evidence type="ECO:0000313" key="1">
    <source>
        <dbReference type="EMBL" id="RCU47917.1"/>
    </source>
</evidence>
<dbReference type="Proteomes" id="UP000252189">
    <property type="component" value="Unassembled WGS sequence"/>
</dbReference>